<comment type="caution">
    <text evidence="2">The sequence shown here is derived from an EMBL/GenBank/DDBJ whole genome shotgun (WGS) entry which is preliminary data.</text>
</comment>
<feature type="compositionally biased region" description="Basic and acidic residues" evidence="1">
    <location>
        <begin position="25"/>
        <end position="41"/>
    </location>
</feature>
<protein>
    <submittedName>
        <fullName evidence="2">Uncharacterized protein</fullName>
    </submittedName>
</protein>
<dbReference type="Proteomes" id="UP000050525">
    <property type="component" value="Unassembled WGS sequence"/>
</dbReference>
<sequence length="119" mass="12854">MQKTRKTVRRMGAGLGPGLAQTQALDHDHSQAQGKDPKDPGEFLDLFRCVEPGMYLSSGQIGFGAKDIKFPELCCIVVLLFSPAATWREKQSPDGADAEGCSHEVASVKYDGMLRSTPA</sequence>
<keyword evidence="3" id="KW-1185">Reference proteome</keyword>
<evidence type="ECO:0000256" key="1">
    <source>
        <dbReference type="SAM" id="MobiDB-lite"/>
    </source>
</evidence>
<feature type="region of interest" description="Disordered" evidence="1">
    <location>
        <begin position="1"/>
        <end position="41"/>
    </location>
</feature>
<evidence type="ECO:0000313" key="2">
    <source>
        <dbReference type="EMBL" id="KYO31839.1"/>
    </source>
</evidence>
<proteinExistence type="predicted"/>
<organism evidence="2 3">
    <name type="scientific">Alligator mississippiensis</name>
    <name type="common">American alligator</name>
    <dbReference type="NCBI Taxonomy" id="8496"/>
    <lineage>
        <taxon>Eukaryota</taxon>
        <taxon>Metazoa</taxon>
        <taxon>Chordata</taxon>
        <taxon>Craniata</taxon>
        <taxon>Vertebrata</taxon>
        <taxon>Euteleostomi</taxon>
        <taxon>Archelosauria</taxon>
        <taxon>Archosauria</taxon>
        <taxon>Crocodylia</taxon>
        <taxon>Alligatoridae</taxon>
        <taxon>Alligatorinae</taxon>
        <taxon>Alligator</taxon>
    </lineage>
</organism>
<evidence type="ECO:0000313" key="3">
    <source>
        <dbReference type="Proteomes" id="UP000050525"/>
    </source>
</evidence>
<dbReference type="AlphaFoldDB" id="A0A151N5G3"/>
<reference evidence="2 3" key="1">
    <citation type="journal article" date="2012" name="Genome Biol.">
        <title>Sequencing three crocodilian genomes to illuminate the evolution of archosaurs and amniotes.</title>
        <authorList>
            <person name="St John J.A."/>
            <person name="Braun E.L."/>
            <person name="Isberg S.R."/>
            <person name="Miles L.G."/>
            <person name="Chong A.Y."/>
            <person name="Gongora J."/>
            <person name="Dalzell P."/>
            <person name="Moran C."/>
            <person name="Bed'hom B."/>
            <person name="Abzhanov A."/>
            <person name="Burgess S.C."/>
            <person name="Cooksey A.M."/>
            <person name="Castoe T.A."/>
            <person name="Crawford N.G."/>
            <person name="Densmore L.D."/>
            <person name="Drew J.C."/>
            <person name="Edwards S.V."/>
            <person name="Faircloth B.C."/>
            <person name="Fujita M.K."/>
            <person name="Greenwold M.J."/>
            <person name="Hoffmann F.G."/>
            <person name="Howard J.M."/>
            <person name="Iguchi T."/>
            <person name="Janes D.E."/>
            <person name="Khan S.Y."/>
            <person name="Kohno S."/>
            <person name="de Koning A.J."/>
            <person name="Lance S.L."/>
            <person name="McCarthy F.M."/>
            <person name="McCormack J.E."/>
            <person name="Merchant M.E."/>
            <person name="Peterson D.G."/>
            <person name="Pollock D.D."/>
            <person name="Pourmand N."/>
            <person name="Raney B.J."/>
            <person name="Roessler K.A."/>
            <person name="Sanford J.R."/>
            <person name="Sawyer R.H."/>
            <person name="Schmidt C.J."/>
            <person name="Triplett E.W."/>
            <person name="Tuberville T.D."/>
            <person name="Venegas-Anaya M."/>
            <person name="Howard J.T."/>
            <person name="Jarvis E.D."/>
            <person name="Guillette L.J.Jr."/>
            <person name="Glenn T.C."/>
            <person name="Green R.E."/>
            <person name="Ray D.A."/>
        </authorList>
    </citation>
    <scope>NUCLEOTIDE SEQUENCE [LARGE SCALE GENOMIC DNA]</scope>
    <source>
        <strain evidence="2">KSC_2009_1</strain>
    </source>
</reference>
<accession>A0A151N5G3</accession>
<dbReference type="EMBL" id="AKHW03004053">
    <property type="protein sequence ID" value="KYO31839.1"/>
    <property type="molecule type" value="Genomic_DNA"/>
</dbReference>
<gene>
    <name evidence="2" type="ORF">Y1Q_0022900</name>
</gene>
<name>A0A151N5G3_ALLMI</name>